<reference evidence="2 3" key="1">
    <citation type="submission" date="2024-01" db="EMBL/GenBank/DDBJ databases">
        <title>Genome mining of biosynthetic gene clusters to explore secondary metabolites of Streptomyces sp.</title>
        <authorList>
            <person name="Baig A."/>
            <person name="Ajitkumar Shintre N."/>
            <person name="Kumar H."/>
            <person name="Anbarasu A."/>
            <person name="Ramaiah S."/>
        </authorList>
    </citation>
    <scope>NUCLEOTIDE SEQUENCE [LARGE SCALE GENOMIC DNA]</scope>
    <source>
        <strain evidence="2 3">A01</strain>
    </source>
</reference>
<comment type="caution">
    <text evidence="2">The sequence shown here is derived from an EMBL/GenBank/DDBJ whole genome shotgun (WGS) entry which is preliminary data.</text>
</comment>
<proteinExistence type="predicted"/>
<protein>
    <submittedName>
        <fullName evidence="2">Amino acid transporter</fullName>
    </submittedName>
</protein>
<gene>
    <name evidence="2" type="ORF">VSQ78_24975</name>
</gene>
<feature type="transmembrane region" description="Helical" evidence="1">
    <location>
        <begin position="175"/>
        <end position="194"/>
    </location>
</feature>
<organism evidence="2 3">
    <name type="scientific">Nocardiopsis alba</name>
    <dbReference type="NCBI Taxonomy" id="53437"/>
    <lineage>
        <taxon>Bacteria</taxon>
        <taxon>Bacillati</taxon>
        <taxon>Actinomycetota</taxon>
        <taxon>Actinomycetes</taxon>
        <taxon>Streptosporangiales</taxon>
        <taxon>Nocardiopsidaceae</taxon>
        <taxon>Nocardiopsis</taxon>
    </lineage>
</organism>
<dbReference type="EMBL" id="JAYMRS010000016">
    <property type="protein sequence ID" value="MFB8770967.1"/>
    <property type="molecule type" value="Genomic_DNA"/>
</dbReference>
<feature type="transmembrane region" description="Helical" evidence="1">
    <location>
        <begin position="245"/>
        <end position="273"/>
    </location>
</feature>
<feature type="transmembrane region" description="Helical" evidence="1">
    <location>
        <begin position="417"/>
        <end position="437"/>
    </location>
</feature>
<keyword evidence="1" id="KW-0812">Transmembrane</keyword>
<evidence type="ECO:0000313" key="2">
    <source>
        <dbReference type="EMBL" id="MFB8770967.1"/>
    </source>
</evidence>
<name>A0ABV5E2A2_9ACTN</name>
<feature type="transmembrane region" description="Helical" evidence="1">
    <location>
        <begin position="201"/>
        <end position="225"/>
    </location>
</feature>
<evidence type="ECO:0000256" key="1">
    <source>
        <dbReference type="SAM" id="Phobius"/>
    </source>
</evidence>
<dbReference type="RefSeq" id="WP_376737876.1">
    <property type="nucleotide sequence ID" value="NZ_JAYMRS010000016.1"/>
</dbReference>
<keyword evidence="1" id="KW-0472">Membrane</keyword>
<keyword evidence="1" id="KW-1133">Transmembrane helix</keyword>
<dbReference type="Gene3D" id="1.20.1740.10">
    <property type="entry name" value="Amino acid/polyamine transporter I"/>
    <property type="match status" value="1"/>
</dbReference>
<feature type="transmembrane region" description="Helical" evidence="1">
    <location>
        <begin position="77"/>
        <end position="102"/>
    </location>
</feature>
<feature type="transmembrane region" description="Helical" evidence="1">
    <location>
        <begin position="133"/>
        <end position="155"/>
    </location>
</feature>
<accession>A0ABV5E2A2</accession>
<feature type="transmembrane region" description="Helical" evidence="1">
    <location>
        <begin position="294"/>
        <end position="317"/>
    </location>
</feature>
<evidence type="ECO:0000313" key="3">
    <source>
        <dbReference type="Proteomes" id="UP001585053"/>
    </source>
</evidence>
<sequence>MLKQDAARDGYHWEVPCRGRRLGRWSAPVARWMTAHQVDDVGGAGSRPRAERQHAWWKVMCLTGVDYFSTLSYLPSIAILTAGALSPIATLLIVLLTLFGMLPIYRRVAERSPHGQGSVAMLAHLLPEWRGKFLVLCLLGFVATSWIITITLSTADATAHLAANPYTPAMMAEHPVPVTLVLLALLGAVFLAGFKEAVRLAIPLVVLFLALNLVVVVAALGHIAADPRLLSQWEGGLLDGGLWSTTTVVLLAFPLLVLGLSGFETGVSMMPLVRAEGETAEERLRARIASTRRLLTTAAVIMSVYLLATTFVSGVLVPRQDVVAGGPAADRVMAYLAHDLLGQGFGTVYDVSTILILWFAGASAMAGLINIVPRYLPHYGMAPAWGTAVRPVVLVYTALTMVITIVFGAGVDAQSGAYATGILAMLVTAAVAVTVIVHRKRARWATLGFAVLTVVFGFALVDNIVSRPDGLAIALLFVVAIIAVSLISRALRSTELRAHSVDLDATALRFVREAARHGRLFLFANRPRSGEADEYAATEAEQRRLNPVSLRVPPLFVEVRVHHPSDFEGTLGVSGTWIHGHRVLRVSSPAVPNALAAVLLCLRDATGTIPHCYFAWSERSPVRAFFRFLMLGNGGTAGFTREILRENEPDAERRPVVHVS</sequence>
<feature type="transmembrane region" description="Helical" evidence="1">
    <location>
        <begin position="444"/>
        <end position="465"/>
    </location>
</feature>
<feature type="transmembrane region" description="Helical" evidence="1">
    <location>
        <begin position="393"/>
        <end position="411"/>
    </location>
</feature>
<dbReference type="Proteomes" id="UP001585053">
    <property type="component" value="Unassembled WGS sequence"/>
</dbReference>
<keyword evidence="3" id="KW-1185">Reference proteome</keyword>
<feature type="transmembrane region" description="Helical" evidence="1">
    <location>
        <begin position="471"/>
        <end position="491"/>
    </location>
</feature>
<feature type="transmembrane region" description="Helical" evidence="1">
    <location>
        <begin position="351"/>
        <end position="372"/>
    </location>
</feature>